<reference evidence="1 2" key="1">
    <citation type="submission" date="2018-05" db="EMBL/GenBank/DDBJ databases">
        <title>Whole genome sequencing of Paracoccus thiocyanatus SST.</title>
        <authorList>
            <person name="Ghosh W."/>
            <person name="Rameez M.J."/>
            <person name="Roy C."/>
        </authorList>
    </citation>
    <scope>NUCLEOTIDE SEQUENCE [LARGE SCALE GENOMIC DNA]</scope>
    <source>
        <strain evidence="1 2">SST</strain>
    </source>
</reference>
<evidence type="ECO:0000313" key="1">
    <source>
        <dbReference type="EMBL" id="RDW14404.1"/>
    </source>
</evidence>
<keyword evidence="2" id="KW-1185">Reference proteome</keyword>
<sequence length="86" mass="9916">MGLMPIYPPRPDPFECAICGKQQPLQWCDMSQMDYPPICWTCEQYGWRLGPVTRKPDMRLAKQIAALSEALSEEASRKIYEEARHG</sequence>
<dbReference type="AlphaFoldDB" id="A0A3D8PED3"/>
<comment type="caution">
    <text evidence="1">The sequence shown here is derived from an EMBL/GenBank/DDBJ whole genome shotgun (WGS) entry which is preliminary data.</text>
</comment>
<name>A0A3D8PED3_9RHOB</name>
<protein>
    <submittedName>
        <fullName evidence="1">Uncharacterized protein</fullName>
    </submittedName>
</protein>
<evidence type="ECO:0000313" key="2">
    <source>
        <dbReference type="Proteomes" id="UP000256679"/>
    </source>
</evidence>
<dbReference type="Proteomes" id="UP000256679">
    <property type="component" value="Unassembled WGS sequence"/>
</dbReference>
<accession>A0A3D8PED3</accession>
<dbReference type="EMBL" id="QFCQ01000008">
    <property type="protein sequence ID" value="RDW14404.1"/>
    <property type="molecule type" value="Genomic_DNA"/>
</dbReference>
<proteinExistence type="predicted"/>
<organism evidence="1 2">
    <name type="scientific">Paracoccus thiocyanatus</name>
    <dbReference type="NCBI Taxonomy" id="34006"/>
    <lineage>
        <taxon>Bacteria</taxon>
        <taxon>Pseudomonadati</taxon>
        <taxon>Pseudomonadota</taxon>
        <taxon>Alphaproteobacteria</taxon>
        <taxon>Rhodobacterales</taxon>
        <taxon>Paracoccaceae</taxon>
        <taxon>Paracoccus</taxon>
    </lineage>
</organism>
<gene>
    <name evidence="1" type="ORF">DIE28_02555</name>
</gene>